<evidence type="ECO:0000313" key="3">
    <source>
        <dbReference type="Proteomes" id="UP000326289"/>
    </source>
</evidence>
<sequence>MGNFPFRNVITKGGMHCVTSVWVITVAFLLHIYDISSHQAESGTSFLNTPFFFLPLLSLALTLLHHPRQFSAY</sequence>
<name>A0A5N6IRC0_9EURO</name>
<keyword evidence="1" id="KW-0812">Transmembrane</keyword>
<reference evidence="2 3" key="1">
    <citation type="submission" date="2019-04" db="EMBL/GenBank/DDBJ databases">
        <title>Fungal friends and foes A comparative genomics study of 23 Aspergillus species from section Flavi.</title>
        <authorList>
            <consortium name="DOE Joint Genome Institute"/>
            <person name="Kjaerbolling I."/>
            <person name="Vesth T.C."/>
            <person name="Frisvad J.C."/>
            <person name="Nybo J.L."/>
            <person name="Theobald S."/>
            <person name="Kildgaard S."/>
            <person name="Petersen T.I."/>
            <person name="Kuo A."/>
            <person name="Sato A."/>
            <person name="Lyhne E.K."/>
            <person name="Kogle M.E."/>
            <person name="Wiebenga A."/>
            <person name="Kun R.S."/>
            <person name="Lubbers R.J."/>
            <person name="Makela M.R."/>
            <person name="Barry K."/>
            <person name="Chovatia M."/>
            <person name="Clum A."/>
            <person name="Daum C."/>
            <person name="Haridas S."/>
            <person name="He G."/>
            <person name="LaButti K."/>
            <person name="Lipzen A."/>
            <person name="Mondo S."/>
            <person name="Pangilinan J."/>
            <person name="Riley R."/>
            <person name="Salamov A."/>
            <person name="Simmons B.A."/>
            <person name="Magnuson J.K."/>
            <person name="Henrissat B."/>
            <person name="Mortensen U.H."/>
            <person name="Larsen T.O."/>
            <person name="De vries R.P."/>
            <person name="Grigoriev I.V."/>
            <person name="Machida M."/>
            <person name="Baker S.E."/>
            <person name="Andersen M.R."/>
        </authorList>
    </citation>
    <scope>NUCLEOTIDE SEQUENCE [LARGE SCALE GENOMIC DNA]</scope>
    <source>
        <strain evidence="2 3">CBS 117635</strain>
    </source>
</reference>
<protein>
    <submittedName>
        <fullName evidence="2">Uncharacterized protein</fullName>
    </submittedName>
</protein>
<dbReference type="Proteomes" id="UP000326289">
    <property type="component" value="Unassembled WGS sequence"/>
</dbReference>
<keyword evidence="1" id="KW-1133">Transmembrane helix</keyword>
<evidence type="ECO:0000256" key="1">
    <source>
        <dbReference type="SAM" id="Phobius"/>
    </source>
</evidence>
<keyword evidence="1" id="KW-0472">Membrane</keyword>
<feature type="transmembrane region" description="Helical" evidence="1">
    <location>
        <begin position="45"/>
        <end position="64"/>
    </location>
</feature>
<organism evidence="2 3">
    <name type="scientific">Aspergillus minisclerotigenes</name>
    <dbReference type="NCBI Taxonomy" id="656917"/>
    <lineage>
        <taxon>Eukaryota</taxon>
        <taxon>Fungi</taxon>
        <taxon>Dikarya</taxon>
        <taxon>Ascomycota</taxon>
        <taxon>Pezizomycotina</taxon>
        <taxon>Eurotiomycetes</taxon>
        <taxon>Eurotiomycetidae</taxon>
        <taxon>Eurotiales</taxon>
        <taxon>Aspergillaceae</taxon>
        <taxon>Aspergillus</taxon>
        <taxon>Aspergillus subgen. Circumdati</taxon>
    </lineage>
</organism>
<accession>A0A5N6IRC0</accession>
<proteinExistence type="predicted"/>
<dbReference type="EMBL" id="ML732861">
    <property type="protein sequence ID" value="KAB8268737.1"/>
    <property type="molecule type" value="Genomic_DNA"/>
</dbReference>
<dbReference type="AlphaFoldDB" id="A0A5N6IRC0"/>
<keyword evidence="3" id="KW-1185">Reference proteome</keyword>
<gene>
    <name evidence="2" type="ORF">BDV30DRAFT_217831</name>
</gene>
<evidence type="ECO:0000313" key="2">
    <source>
        <dbReference type="EMBL" id="KAB8268737.1"/>
    </source>
</evidence>
<feature type="transmembrane region" description="Helical" evidence="1">
    <location>
        <begin position="12"/>
        <end position="33"/>
    </location>
</feature>